<dbReference type="InterPro" id="IPR036388">
    <property type="entry name" value="WH-like_DNA-bd_sf"/>
</dbReference>
<evidence type="ECO:0000259" key="5">
    <source>
        <dbReference type="PROSITE" id="PS50931"/>
    </source>
</evidence>
<dbReference type="PRINTS" id="PR00039">
    <property type="entry name" value="HTHLYSR"/>
</dbReference>
<dbReference type="InterPro" id="IPR000847">
    <property type="entry name" value="LysR_HTH_N"/>
</dbReference>
<proteinExistence type="inferred from homology"/>
<dbReference type="FunFam" id="3.40.190.10:FF:000154">
    <property type="entry name" value="LysR family transcriptional regulator"/>
    <property type="match status" value="1"/>
</dbReference>
<dbReference type="PANTHER" id="PTHR30579:SF7">
    <property type="entry name" value="HTH-TYPE TRANSCRIPTIONAL REGULATOR LRHA-RELATED"/>
    <property type="match status" value="1"/>
</dbReference>
<dbReference type="InterPro" id="IPR050176">
    <property type="entry name" value="LTTR"/>
</dbReference>
<comment type="similarity">
    <text evidence="1">Belongs to the LysR transcriptional regulatory family.</text>
</comment>
<evidence type="ECO:0000313" key="6">
    <source>
        <dbReference type="EMBL" id="GHD95323.1"/>
    </source>
</evidence>
<keyword evidence="3" id="KW-0238">DNA-binding</keyword>
<feature type="domain" description="HTH lysR-type" evidence="5">
    <location>
        <begin position="1"/>
        <end position="59"/>
    </location>
</feature>
<keyword evidence="7" id="KW-1185">Reference proteome</keyword>
<dbReference type="GO" id="GO:0003700">
    <property type="term" value="F:DNA-binding transcription factor activity"/>
    <property type="evidence" value="ECO:0007669"/>
    <property type="project" value="InterPro"/>
</dbReference>
<dbReference type="SUPFAM" id="SSF53850">
    <property type="entry name" value="Periplasmic binding protein-like II"/>
    <property type="match status" value="1"/>
</dbReference>
<dbReference type="SUPFAM" id="SSF46785">
    <property type="entry name" value="Winged helix' DNA-binding domain"/>
    <property type="match status" value="1"/>
</dbReference>
<dbReference type="PANTHER" id="PTHR30579">
    <property type="entry name" value="TRANSCRIPTIONAL REGULATOR"/>
    <property type="match status" value="1"/>
</dbReference>
<evidence type="ECO:0000313" key="7">
    <source>
        <dbReference type="Proteomes" id="UP000608955"/>
    </source>
</evidence>
<comment type="caution">
    <text evidence="6">The sequence shown here is derived from an EMBL/GenBank/DDBJ whole genome shotgun (WGS) entry which is preliminary data.</text>
</comment>
<keyword evidence="2" id="KW-0805">Transcription regulation</keyword>
<evidence type="ECO:0000256" key="4">
    <source>
        <dbReference type="ARBA" id="ARBA00023163"/>
    </source>
</evidence>
<dbReference type="AlphaFoldDB" id="A0A918Y9J7"/>
<keyword evidence="4" id="KW-0804">Transcription</keyword>
<dbReference type="GO" id="GO:0003677">
    <property type="term" value="F:DNA binding"/>
    <property type="evidence" value="ECO:0007669"/>
    <property type="project" value="UniProtKB-KW"/>
</dbReference>
<dbReference type="PROSITE" id="PS50931">
    <property type="entry name" value="HTH_LYSR"/>
    <property type="match status" value="1"/>
</dbReference>
<reference evidence="6" key="1">
    <citation type="journal article" date="2014" name="Int. J. Syst. Evol. Microbiol.">
        <title>Complete genome sequence of Corynebacterium casei LMG S-19264T (=DSM 44701T), isolated from a smear-ripened cheese.</title>
        <authorList>
            <consortium name="US DOE Joint Genome Institute (JGI-PGF)"/>
            <person name="Walter F."/>
            <person name="Albersmeier A."/>
            <person name="Kalinowski J."/>
            <person name="Ruckert C."/>
        </authorList>
    </citation>
    <scope>NUCLEOTIDE SEQUENCE</scope>
    <source>
        <strain evidence="6">JCM 4654</strain>
    </source>
</reference>
<dbReference type="Pfam" id="PF00126">
    <property type="entry name" value="HTH_1"/>
    <property type="match status" value="1"/>
</dbReference>
<organism evidence="6 7">
    <name type="scientific">Streptomyces naganishii JCM 4654</name>
    <dbReference type="NCBI Taxonomy" id="1306179"/>
    <lineage>
        <taxon>Bacteria</taxon>
        <taxon>Bacillati</taxon>
        <taxon>Actinomycetota</taxon>
        <taxon>Actinomycetes</taxon>
        <taxon>Kitasatosporales</taxon>
        <taxon>Streptomycetaceae</taxon>
        <taxon>Streptomyces</taxon>
    </lineage>
</organism>
<dbReference type="FunFam" id="1.10.10.10:FF:000001">
    <property type="entry name" value="LysR family transcriptional regulator"/>
    <property type="match status" value="1"/>
</dbReference>
<dbReference type="Gene3D" id="3.40.190.10">
    <property type="entry name" value="Periplasmic binding protein-like II"/>
    <property type="match status" value="2"/>
</dbReference>
<name>A0A918Y9J7_9ACTN</name>
<evidence type="ECO:0000256" key="2">
    <source>
        <dbReference type="ARBA" id="ARBA00023015"/>
    </source>
</evidence>
<dbReference type="InterPro" id="IPR005119">
    <property type="entry name" value="LysR_subst-bd"/>
</dbReference>
<gene>
    <name evidence="6" type="ORF">GCM10010508_59730</name>
</gene>
<evidence type="ECO:0000256" key="1">
    <source>
        <dbReference type="ARBA" id="ARBA00009437"/>
    </source>
</evidence>
<dbReference type="Gene3D" id="1.10.10.10">
    <property type="entry name" value="Winged helix-like DNA-binding domain superfamily/Winged helix DNA-binding domain"/>
    <property type="match status" value="1"/>
</dbReference>
<dbReference type="EMBL" id="BMVF01000021">
    <property type="protein sequence ID" value="GHD95323.1"/>
    <property type="molecule type" value="Genomic_DNA"/>
</dbReference>
<accession>A0A918Y9J7</accession>
<dbReference type="Proteomes" id="UP000608955">
    <property type="component" value="Unassembled WGS sequence"/>
</dbReference>
<evidence type="ECO:0000256" key="3">
    <source>
        <dbReference type="ARBA" id="ARBA00023125"/>
    </source>
</evidence>
<sequence length="303" mass="33211">MYDPAQLRTFLAVARTLSFTRAARLLGVRQSTVSQHVRRLEDATGRLLFSRDTHSVELTEDGEAMLGFARRILEVHEQASAFFTGTRVRGRLRFGASEDFVLTRLPEILEGFRYEHPEVDLELTVELSGTLHEQLAAGKLDLVLAKRRPQDPGGEPVRSDRLVWIGAERLRLEPDRPVPLIVYPPPGITRALAFEALERQGRPWRVVCTSGSLNGLIAAARAGLGVMAHSQGLIPPGLVRVPERAGLPELGRVDFVLVHGRHRPSAQHAADALAAAVLAGGERLNRQDLAARAEGGPARRARA</sequence>
<dbReference type="RefSeq" id="WP_190180975.1">
    <property type="nucleotide sequence ID" value="NZ_BMVF01000021.1"/>
</dbReference>
<dbReference type="InterPro" id="IPR036390">
    <property type="entry name" value="WH_DNA-bd_sf"/>
</dbReference>
<protein>
    <submittedName>
        <fullName evidence="6">LysR family transcriptional regulator</fullName>
    </submittedName>
</protein>
<dbReference type="Pfam" id="PF03466">
    <property type="entry name" value="LysR_substrate"/>
    <property type="match status" value="1"/>
</dbReference>
<reference evidence="6" key="2">
    <citation type="submission" date="2020-09" db="EMBL/GenBank/DDBJ databases">
        <authorList>
            <person name="Sun Q."/>
            <person name="Ohkuma M."/>
        </authorList>
    </citation>
    <scope>NUCLEOTIDE SEQUENCE</scope>
    <source>
        <strain evidence="6">JCM 4654</strain>
    </source>
</reference>